<feature type="domain" description="ABC transporter" evidence="3">
    <location>
        <begin position="9"/>
        <end position="238"/>
    </location>
</feature>
<dbReference type="Gene3D" id="3.40.50.300">
    <property type="entry name" value="P-loop containing nucleotide triphosphate hydrolases"/>
    <property type="match status" value="2"/>
</dbReference>
<dbReference type="EMBL" id="DTLS01000115">
    <property type="protein sequence ID" value="HGZ60357.1"/>
    <property type="molecule type" value="Genomic_DNA"/>
</dbReference>
<dbReference type="GO" id="GO:0016887">
    <property type="term" value="F:ATP hydrolysis activity"/>
    <property type="evidence" value="ECO:0007669"/>
    <property type="project" value="InterPro"/>
</dbReference>
<keyword evidence="2 4" id="KW-0067">ATP-binding</keyword>
<accession>A0A7J3SLF8</accession>
<dbReference type="InterPro" id="IPR003439">
    <property type="entry name" value="ABC_transporter-like_ATP-bd"/>
</dbReference>
<evidence type="ECO:0000313" key="4">
    <source>
        <dbReference type="EMBL" id="HGZ60357.1"/>
    </source>
</evidence>
<feature type="domain" description="ABC transporter" evidence="3">
    <location>
        <begin position="255"/>
        <end position="500"/>
    </location>
</feature>
<evidence type="ECO:0000256" key="2">
    <source>
        <dbReference type="ARBA" id="ARBA00022840"/>
    </source>
</evidence>
<evidence type="ECO:0000259" key="3">
    <source>
        <dbReference type="PROSITE" id="PS50893"/>
    </source>
</evidence>
<dbReference type="InterPro" id="IPR027417">
    <property type="entry name" value="P-loop_NTPase"/>
</dbReference>
<dbReference type="SUPFAM" id="SSF52540">
    <property type="entry name" value="P-loop containing nucleoside triphosphate hydrolases"/>
    <property type="match status" value="2"/>
</dbReference>
<dbReference type="AlphaFoldDB" id="A0A7J3SLF8"/>
<dbReference type="PANTHER" id="PTHR43790:SF4">
    <property type="entry name" value="GUANOSINE IMPORT ATP-BINDING PROTEIN NUPO"/>
    <property type="match status" value="1"/>
</dbReference>
<dbReference type="InterPro" id="IPR050107">
    <property type="entry name" value="ABC_carbohydrate_import_ATPase"/>
</dbReference>
<keyword evidence="1" id="KW-0547">Nucleotide-binding</keyword>
<dbReference type="SMART" id="SM00382">
    <property type="entry name" value="AAA"/>
    <property type="match status" value="1"/>
</dbReference>
<protein>
    <submittedName>
        <fullName evidence="4">ABC transporter ATP-binding protein</fullName>
    </submittedName>
</protein>
<proteinExistence type="predicted"/>
<gene>
    <name evidence="4" type="ORF">ENW83_04035</name>
</gene>
<dbReference type="CDD" id="cd03215">
    <property type="entry name" value="ABC_Carb_Monos_II"/>
    <property type="match status" value="1"/>
</dbReference>
<dbReference type="GO" id="GO:0005524">
    <property type="term" value="F:ATP binding"/>
    <property type="evidence" value="ECO:0007669"/>
    <property type="project" value="UniProtKB-KW"/>
</dbReference>
<sequence>MPPEKEVAIEMVNISKVYPDGVLALDKVSLTIYKGEIHGILGENGAGKTTLMRILYGNIKPTGGKIKVFGKEVSFGSSKDAIKIGIGMVHQHPSLVPVFTALENIYLGLPSNFKEQASLKELIERTGIKVPLEERIEDVSLGIAQKVEILKVLYRGAEILILDEPTTNMTVEEVKEFFSTLRNLKKMGKTIIFISHKLKEVLDITDNITVLRRGKVSGSLPTSQATPEELAKLMVGREVFLKLEKQESRPGEKILRVEDLWVKRNDGSWAVKGVSFEVRYGEIFGIAGVEGNGQSELIEAITGLRRAERGKVFFKGENVTNAHPLKLYTMGLAHIPEDRQKMGLILDMSVAENSILGIHRKRDFLRPMMIFNENKIKEHVERLIHQYEIVVSKINAPARSLSGGNQQKVVVGREFSKTPDLIIASQPTRGLDVGATEYIRSLLLKMRNNGKAVLLMSSDIDEIMGLSDRVAVIYEGEFMGISETSSVSEKEIGMMMGGYKMGEIGKK</sequence>
<dbReference type="PANTHER" id="PTHR43790">
    <property type="entry name" value="CARBOHYDRATE TRANSPORT ATP-BINDING PROTEIN MG119-RELATED"/>
    <property type="match status" value="1"/>
</dbReference>
<name>A0A7J3SLF8_9CREN</name>
<dbReference type="PROSITE" id="PS00211">
    <property type="entry name" value="ABC_TRANSPORTER_1"/>
    <property type="match status" value="1"/>
</dbReference>
<organism evidence="4">
    <name type="scientific">Fervidicoccus fontis</name>
    <dbReference type="NCBI Taxonomy" id="683846"/>
    <lineage>
        <taxon>Archaea</taxon>
        <taxon>Thermoproteota</taxon>
        <taxon>Thermoprotei</taxon>
        <taxon>Fervidicoccales</taxon>
        <taxon>Fervidicoccaceae</taxon>
        <taxon>Fervidicoccus</taxon>
    </lineage>
</organism>
<dbReference type="Pfam" id="PF00005">
    <property type="entry name" value="ABC_tran"/>
    <property type="match status" value="2"/>
</dbReference>
<evidence type="ECO:0000256" key="1">
    <source>
        <dbReference type="ARBA" id="ARBA00022741"/>
    </source>
</evidence>
<dbReference type="InterPro" id="IPR003593">
    <property type="entry name" value="AAA+_ATPase"/>
</dbReference>
<dbReference type="CDD" id="cd03216">
    <property type="entry name" value="ABC_Carb_Monos_I"/>
    <property type="match status" value="1"/>
</dbReference>
<dbReference type="InterPro" id="IPR017871">
    <property type="entry name" value="ABC_transporter-like_CS"/>
</dbReference>
<dbReference type="PROSITE" id="PS50893">
    <property type="entry name" value="ABC_TRANSPORTER_2"/>
    <property type="match status" value="2"/>
</dbReference>
<comment type="caution">
    <text evidence="4">The sequence shown here is derived from an EMBL/GenBank/DDBJ whole genome shotgun (WGS) entry which is preliminary data.</text>
</comment>
<reference evidence="4" key="1">
    <citation type="journal article" date="2020" name="mSystems">
        <title>Genome- and Community-Level Interaction Insights into Carbon Utilization and Element Cycling Functions of Hydrothermarchaeota in Hydrothermal Sediment.</title>
        <authorList>
            <person name="Zhou Z."/>
            <person name="Liu Y."/>
            <person name="Xu W."/>
            <person name="Pan J."/>
            <person name="Luo Z.H."/>
            <person name="Li M."/>
        </authorList>
    </citation>
    <scope>NUCLEOTIDE SEQUENCE [LARGE SCALE GENOMIC DNA]</scope>
    <source>
        <strain evidence="4">SpSt-885</strain>
    </source>
</reference>